<dbReference type="InterPro" id="IPR047057">
    <property type="entry name" value="MerR_fam"/>
</dbReference>
<dbReference type="Proteomes" id="UP001501532">
    <property type="component" value="Unassembled WGS sequence"/>
</dbReference>
<dbReference type="Gene3D" id="1.10.1660.10">
    <property type="match status" value="1"/>
</dbReference>
<dbReference type="InterPro" id="IPR000551">
    <property type="entry name" value="MerR-type_HTH_dom"/>
</dbReference>
<reference evidence="5" key="1">
    <citation type="journal article" date="2019" name="Int. J. Syst. Evol. Microbiol.">
        <title>The Global Catalogue of Microorganisms (GCM) 10K type strain sequencing project: providing services to taxonomists for standard genome sequencing and annotation.</title>
        <authorList>
            <consortium name="The Broad Institute Genomics Platform"/>
            <consortium name="The Broad Institute Genome Sequencing Center for Infectious Disease"/>
            <person name="Wu L."/>
            <person name="Ma J."/>
        </authorList>
    </citation>
    <scope>NUCLEOTIDE SEQUENCE [LARGE SCALE GENOMIC DNA]</scope>
    <source>
        <strain evidence="5">JCM 9091</strain>
    </source>
</reference>
<organism evidence="4 5">
    <name type="scientific">Streptomyces glomeratus</name>
    <dbReference type="NCBI Taxonomy" id="284452"/>
    <lineage>
        <taxon>Bacteria</taxon>
        <taxon>Bacillati</taxon>
        <taxon>Actinomycetota</taxon>
        <taxon>Actinomycetes</taxon>
        <taxon>Kitasatosporales</taxon>
        <taxon>Streptomycetaceae</taxon>
        <taxon>Streptomyces</taxon>
    </lineage>
</organism>
<sequence>MRSSGGGTAGGAPGRGLGESGPYPPSTSRLRSSGSYPPQGQASGSAAQLPTAVPGDAGAASEHIDIGYRGPTACAAAGITYRQLDYWARTGLVEPSVRPAYGSGTQRLYSFRDVVVLKIVKRFLDTGVSLQNIRTAVQHLRERGFRDLERLTLMSDGATVYECTSPDEVHQLLQGGQGIFGIAVGVVWRDVENALSQLHGERVDTGETIVGHNPADELARRRNRAV</sequence>
<comment type="caution">
    <text evidence="4">The sequence shown here is derived from an EMBL/GenBank/DDBJ whole genome shotgun (WGS) entry which is preliminary data.</text>
</comment>
<dbReference type="SMART" id="SM00422">
    <property type="entry name" value="HTH_MERR"/>
    <property type="match status" value="1"/>
</dbReference>
<evidence type="ECO:0000259" key="3">
    <source>
        <dbReference type="PROSITE" id="PS50937"/>
    </source>
</evidence>
<dbReference type="SUPFAM" id="SSF46955">
    <property type="entry name" value="Putative DNA-binding domain"/>
    <property type="match status" value="1"/>
</dbReference>
<accession>A0ABP6L396</accession>
<feature type="compositionally biased region" description="Gly residues" evidence="2">
    <location>
        <begin position="1"/>
        <end position="19"/>
    </location>
</feature>
<feature type="region of interest" description="Disordered" evidence="2">
    <location>
        <begin position="1"/>
        <end position="56"/>
    </location>
</feature>
<dbReference type="PROSITE" id="PS50937">
    <property type="entry name" value="HTH_MERR_2"/>
    <property type="match status" value="1"/>
</dbReference>
<evidence type="ECO:0000313" key="5">
    <source>
        <dbReference type="Proteomes" id="UP001501532"/>
    </source>
</evidence>
<proteinExistence type="predicted"/>
<keyword evidence="5" id="KW-1185">Reference proteome</keyword>
<evidence type="ECO:0000256" key="1">
    <source>
        <dbReference type="ARBA" id="ARBA00023125"/>
    </source>
</evidence>
<dbReference type="Pfam" id="PF13411">
    <property type="entry name" value="MerR_1"/>
    <property type="match status" value="1"/>
</dbReference>
<dbReference type="RefSeq" id="WP_234519281.1">
    <property type="nucleotide sequence ID" value="NZ_BAAAUF010000008.1"/>
</dbReference>
<gene>
    <name evidence="4" type="ORF">GCM10010448_08070</name>
</gene>
<dbReference type="InterPro" id="IPR009061">
    <property type="entry name" value="DNA-bd_dom_put_sf"/>
</dbReference>
<feature type="domain" description="HTH merR-type" evidence="3">
    <location>
        <begin position="76"/>
        <end position="139"/>
    </location>
</feature>
<evidence type="ECO:0000256" key="2">
    <source>
        <dbReference type="SAM" id="MobiDB-lite"/>
    </source>
</evidence>
<dbReference type="PANTHER" id="PTHR30204">
    <property type="entry name" value="REDOX-CYCLING DRUG-SENSING TRANSCRIPTIONAL ACTIVATOR SOXR"/>
    <property type="match status" value="1"/>
</dbReference>
<protein>
    <submittedName>
        <fullName evidence="4">MerR family transcriptional regulator</fullName>
    </submittedName>
</protein>
<dbReference type="EMBL" id="BAAAUF010000008">
    <property type="protein sequence ID" value="GAA3028523.1"/>
    <property type="molecule type" value="Genomic_DNA"/>
</dbReference>
<feature type="compositionally biased region" description="Polar residues" evidence="2">
    <location>
        <begin position="26"/>
        <end position="48"/>
    </location>
</feature>
<keyword evidence="1" id="KW-0238">DNA-binding</keyword>
<dbReference type="CDD" id="cd01105">
    <property type="entry name" value="HTH_GlnR-like"/>
    <property type="match status" value="1"/>
</dbReference>
<dbReference type="PANTHER" id="PTHR30204:SF3">
    <property type="entry name" value="HTH MERR-TYPE DOMAIN-CONTAINING PROTEIN"/>
    <property type="match status" value="1"/>
</dbReference>
<name>A0ABP6L396_9ACTN</name>
<evidence type="ECO:0000313" key="4">
    <source>
        <dbReference type="EMBL" id="GAA3028523.1"/>
    </source>
</evidence>